<evidence type="ECO:0000313" key="1">
    <source>
        <dbReference type="EMBL" id="KAK8770651.1"/>
    </source>
</evidence>
<evidence type="ECO:0000313" key="2">
    <source>
        <dbReference type="Proteomes" id="UP001321473"/>
    </source>
</evidence>
<proteinExistence type="predicted"/>
<keyword evidence="2" id="KW-1185">Reference proteome</keyword>
<dbReference type="EMBL" id="JARKHS020020771">
    <property type="protein sequence ID" value="KAK8770651.1"/>
    <property type="molecule type" value="Genomic_DNA"/>
</dbReference>
<comment type="caution">
    <text evidence="1">The sequence shown here is derived from an EMBL/GenBank/DDBJ whole genome shotgun (WGS) entry which is preliminary data.</text>
</comment>
<name>A0AAQ4E7E4_AMBAM</name>
<accession>A0AAQ4E7E4</accession>
<dbReference type="AlphaFoldDB" id="A0AAQ4E7E4"/>
<protein>
    <submittedName>
        <fullName evidence="1">Uncharacterized protein</fullName>
    </submittedName>
</protein>
<dbReference type="Proteomes" id="UP001321473">
    <property type="component" value="Unassembled WGS sequence"/>
</dbReference>
<reference evidence="1 2" key="1">
    <citation type="journal article" date="2023" name="Arcadia Sci">
        <title>De novo assembly of a long-read Amblyomma americanum tick genome.</title>
        <authorList>
            <person name="Chou S."/>
            <person name="Poskanzer K.E."/>
            <person name="Rollins M."/>
            <person name="Thuy-Boun P.S."/>
        </authorList>
    </citation>
    <scope>NUCLEOTIDE SEQUENCE [LARGE SCALE GENOMIC DNA]</scope>
    <source>
        <strain evidence="1">F_SG_1</strain>
        <tissue evidence="1">Salivary glands</tissue>
    </source>
</reference>
<gene>
    <name evidence="1" type="ORF">V5799_012885</name>
</gene>
<organism evidence="1 2">
    <name type="scientific">Amblyomma americanum</name>
    <name type="common">Lone star tick</name>
    <dbReference type="NCBI Taxonomy" id="6943"/>
    <lineage>
        <taxon>Eukaryota</taxon>
        <taxon>Metazoa</taxon>
        <taxon>Ecdysozoa</taxon>
        <taxon>Arthropoda</taxon>
        <taxon>Chelicerata</taxon>
        <taxon>Arachnida</taxon>
        <taxon>Acari</taxon>
        <taxon>Parasitiformes</taxon>
        <taxon>Ixodida</taxon>
        <taxon>Ixodoidea</taxon>
        <taxon>Ixodidae</taxon>
        <taxon>Amblyomminae</taxon>
        <taxon>Amblyomma</taxon>
    </lineage>
</organism>
<sequence>MKQVSACGTVRQRRRGVQVGRPGLHHGFVNVHSFWKPVGVISVHRCTRVVEETKLPTETGRSVFFQATSMPQLLEVWPQRERLQVALKAWLELIPSSDDHLWKTRVNSCISPPTAVGASLRKDP</sequence>